<dbReference type="PRINTS" id="PR00463">
    <property type="entry name" value="EP450I"/>
</dbReference>
<keyword evidence="6" id="KW-0472">Membrane</keyword>
<gene>
    <name evidence="8" type="ORF">E6C27_scaffold65G002500</name>
</gene>
<evidence type="ECO:0000256" key="6">
    <source>
        <dbReference type="ARBA" id="ARBA00023136"/>
    </source>
</evidence>
<dbReference type="Gene3D" id="1.10.630.10">
    <property type="entry name" value="Cytochrome P450"/>
    <property type="match status" value="1"/>
</dbReference>
<evidence type="ECO:0000256" key="1">
    <source>
        <dbReference type="ARBA" id="ARBA00004167"/>
    </source>
</evidence>
<dbReference type="Pfam" id="PF00067">
    <property type="entry name" value="p450"/>
    <property type="match status" value="1"/>
</dbReference>
<protein>
    <submittedName>
        <fullName evidence="8">Cytochrome P450 71B37-like</fullName>
    </submittedName>
</protein>
<dbReference type="PANTHER" id="PTHR47956:SF17">
    <property type="entry name" value="CYTOCHROME P450 71B36-LIKE"/>
    <property type="match status" value="1"/>
</dbReference>
<dbReference type="SUPFAM" id="SSF48264">
    <property type="entry name" value="Cytochrome P450"/>
    <property type="match status" value="1"/>
</dbReference>
<dbReference type="InterPro" id="IPR001128">
    <property type="entry name" value="Cyt_P450"/>
</dbReference>
<dbReference type="OrthoDB" id="1055148at2759"/>
<dbReference type="GO" id="GO:0016705">
    <property type="term" value="F:oxidoreductase activity, acting on paired donors, with incorporation or reduction of molecular oxygen"/>
    <property type="evidence" value="ECO:0007669"/>
    <property type="project" value="InterPro"/>
</dbReference>
<accession>A0A5A7SXR9</accession>
<dbReference type="GO" id="GO:0005506">
    <property type="term" value="F:iron ion binding"/>
    <property type="evidence" value="ECO:0007669"/>
    <property type="project" value="InterPro"/>
</dbReference>
<name>A0A5A7SXR9_CUCMM</name>
<keyword evidence="5" id="KW-0560">Oxidoreductase</keyword>
<comment type="similarity">
    <text evidence="2">Belongs to the cytochrome P450 family.</text>
</comment>
<comment type="caution">
    <text evidence="8">The sequence shown here is derived from an EMBL/GenBank/DDBJ whole genome shotgun (WGS) entry which is preliminary data.</text>
</comment>
<keyword evidence="4" id="KW-1133">Transmembrane helix</keyword>
<dbReference type="Proteomes" id="UP000321393">
    <property type="component" value="Unassembled WGS sequence"/>
</dbReference>
<evidence type="ECO:0000256" key="2">
    <source>
        <dbReference type="ARBA" id="ARBA00010617"/>
    </source>
</evidence>
<dbReference type="EMBL" id="SSTE01020484">
    <property type="protein sequence ID" value="KAA0034251.1"/>
    <property type="molecule type" value="Genomic_DNA"/>
</dbReference>
<evidence type="ECO:0000313" key="9">
    <source>
        <dbReference type="Proteomes" id="UP000321393"/>
    </source>
</evidence>
<proteinExistence type="inferred from homology"/>
<evidence type="ECO:0000256" key="3">
    <source>
        <dbReference type="ARBA" id="ARBA00022692"/>
    </source>
</evidence>
<organism evidence="8 9">
    <name type="scientific">Cucumis melo var. makuwa</name>
    <name type="common">Oriental melon</name>
    <dbReference type="NCBI Taxonomy" id="1194695"/>
    <lineage>
        <taxon>Eukaryota</taxon>
        <taxon>Viridiplantae</taxon>
        <taxon>Streptophyta</taxon>
        <taxon>Embryophyta</taxon>
        <taxon>Tracheophyta</taxon>
        <taxon>Spermatophyta</taxon>
        <taxon>Magnoliopsida</taxon>
        <taxon>eudicotyledons</taxon>
        <taxon>Gunneridae</taxon>
        <taxon>Pentapetalae</taxon>
        <taxon>rosids</taxon>
        <taxon>fabids</taxon>
        <taxon>Cucurbitales</taxon>
        <taxon>Cucurbitaceae</taxon>
        <taxon>Benincaseae</taxon>
        <taxon>Cucumis</taxon>
    </lineage>
</organism>
<evidence type="ECO:0000313" key="8">
    <source>
        <dbReference type="EMBL" id="KAA0034251.1"/>
    </source>
</evidence>
<keyword evidence="7" id="KW-0479">Metal-binding</keyword>
<evidence type="ECO:0000256" key="5">
    <source>
        <dbReference type="ARBA" id="ARBA00023002"/>
    </source>
</evidence>
<keyword evidence="7" id="KW-0408">Iron</keyword>
<dbReference type="InterPro" id="IPR036396">
    <property type="entry name" value="Cyt_P450_sf"/>
</dbReference>
<sequence>MTSHFKLNGYDILPKTHIHVNVWAIGQDPGIWTNPEEFIPERFIGSNIDYKGQNFEFLPLGSDRRRICPGMNMTSFIVELALANMLLCFDWKLPNGMKEEDIDMGKRNLV</sequence>
<evidence type="ECO:0000256" key="7">
    <source>
        <dbReference type="PIRSR" id="PIRSR602401-1"/>
    </source>
</evidence>
<comment type="cofactor">
    <cofactor evidence="7">
        <name>heme</name>
        <dbReference type="ChEBI" id="CHEBI:30413"/>
    </cofactor>
</comment>
<reference evidence="8 9" key="1">
    <citation type="submission" date="2019-08" db="EMBL/GenBank/DDBJ databases">
        <title>Draft genome sequences of two oriental melons (Cucumis melo L. var makuwa).</title>
        <authorList>
            <person name="Kwon S.-Y."/>
        </authorList>
    </citation>
    <scope>NUCLEOTIDE SEQUENCE [LARGE SCALE GENOMIC DNA]</scope>
    <source>
        <strain evidence="9">cv. SW 3</strain>
        <tissue evidence="8">Leaf</tissue>
    </source>
</reference>
<dbReference type="AlphaFoldDB" id="A0A5A7SXR9"/>
<dbReference type="InterPro" id="IPR050193">
    <property type="entry name" value="Cytochrome_P450_71"/>
</dbReference>
<keyword evidence="7" id="KW-0349">Heme</keyword>
<keyword evidence="3" id="KW-0812">Transmembrane</keyword>
<dbReference type="GO" id="GO:0004497">
    <property type="term" value="F:monooxygenase activity"/>
    <property type="evidence" value="ECO:0007669"/>
    <property type="project" value="InterPro"/>
</dbReference>
<dbReference type="GO" id="GO:0020037">
    <property type="term" value="F:heme binding"/>
    <property type="evidence" value="ECO:0007669"/>
    <property type="project" value="InterPro"/>
</dbReference>
<evidence type="ECO:0000256" key="4">
    <source>
        <dbReference type="ARBA" id="ARBA00022989"/>
    </source>
</evidence>
<feature type="binding site" description="axial binding residue" evidence="7">
    <location>
        <position position="68"/>
    </location>
    <ligand>
        <name>heme</name>
        <dbReference type="ChEBI" id="CHEBI:30413"/>
    </ligand>
    <ligandPart>
        <name>Fe</name>
        <dbReference type="ChEBI" id="CHEBI:18248"/>
    </ligandPart>
</feature>
<comment type="subcellular location">
    <subcellularLocation>
        <location evidence="1">Membrane</location>
        <topology evidence="1">Single-pass membrane protein</topology>
    </subcellularLocation>
</comment>
<dbReference type="PANTHER" id="PTHR47956">
    <property type="entry name" value="CYTOCHROME P450 71B11-RELATED"/>
    <property type="match status" value="1"/>
</dbReference>
<dbReference type="InterPro" id="IPR002401">
    <property type="entry name" value="Cyt_P450_E_grp-I"/>
</dbReference>
<dbReference type="GO" id="GO:0016020">
    <property type="term" value="C:membrane"/>
    <property type="evidence" value="ECO:0007669"/>
    <property type="project" value="UniProtKB-SubCell"/>
</dbReference>